<comment type="catalytic activity">
    <reaction evidence="5">
        <text>a purine D-ribonucleoside + phosphate = a purine nucleobase + alpha-D-ribose 1-phosphate</text>
        <dbReference type="Rhea" id="RHEA:19805"/>
        <dbReference type="ChEBI" id="CHEBI:26386"/>
        <dbReference type="ChEBI" id="CHEBI:43474"/>
        <dbReference type="ChEBI" id="CHEBI:57720"/>
        <dbReference type="ChEBI" id="CHEBI:142355"/>
        <dbReference type="EC" id="2.4.2.1"/>
    </reaction>
</comment>
<dbReference type="STRING" id="1616788.AR543_12145"/>
<dbReference type="NCBIfam" id="TIGR00107">
    <property type="entry name" value="deoD"/>
    <property type="match status" value="1"/>
</dbReference>
<comment type="function">
    <text evidence="5">Catalyzes the reversible phosphorolytic breakdown of the N-glycosidic bond in the beta-(deoxy)ribonucleoside molecules, with the formation of the corresponding free purine bases and pentose-1-phosphate.</text>
</comment>
<dbReference type="Pfam" id="PF01048">
    <property type="entry name" value="PNP_UDP_1"/>
    <property type="match status" value="1"/>
</dbReference>
<evidence type="ECO:0000259" key="6">
    <source>
        <dbReference type="Pfam" id="PF01048"/>
    </source>
</evidence>
<evidence type="ECO:0000313" key="7">
    <source>
        <dbReference type="EMBL" id="ANF96687.1"/>
    </source>
</evidence>
<dbReference type="NCBIfam" id="NF009914">
    <property type="entry name" value="PRK13374.1"/>
    <property type="match status" value="1"/>
</dbReference>
<dbReference type="HAMAP" id="MF_01627">
    <property type="entry name" value="Pur_nucleosid_phosp"/>
    <property type="match status" value="1"/>
</dbReference>
<organism evidence="7 8">
    <name type="scientific">Paenibacillus bovis</name>
    <dbReference type="NCBI Taxonomy" id="1616788"/>
    <lineage>
        <taxon>Bacteria</taxon>
        <taxon>Bacillati</taxon>
        <taxon>Bacillota</taxon>
        <taxon>Bacilli</taxon>
        <taxon>Bacillales</taxon>
        <taxon>Paenibacillaceae</taxon>
        <taxon>Paenibacillus</taxon>
    </lineage>
</organism>
<dbReference type="PANTHER" id="PTHR43691">
    <property type="entry name" value="URIDINE PHOSPHORYLASE"/>
    <property type="match status" value="1"/>
</dbReference>
<feature type="binding site" evidence="5">
    <location>
        <position position="55"/>
    </location>
    <ligand>
        <name>phosphate</name>
        <dbReference type="ChEBI" id="CHEBI:43474"/>
        <note>ligand shared between dimeric partners</note>
    </ligand>
</feature>
<dbReference type="EMBL" id="CP013023">
    <property type="protein sequence ID" value="ANF96687.1"/>
    <property type="molecule type" value="Genomic_DNA"/>
</dbReference>
<feature type="binding site" description="in other chain" evidence="5">
    <location>
        <begin position="191"/>
        <end position="193"/>
    </location>
    <ligand>
        <name>a purine D-ribonucleoside</name>
        <dbReference type="ChEBI" id="CHEBI:142355"/>
        <note>ligand shared between dimeric partners</note>
    </ligand>
</feature>
<evidence type="ECO:0000256" key="5">
    <source>
        <dbReference type="HAMAP-Rule" id="MF_01627"/>
    </source>
</evidence>
<dbReference type="NCBIfam" id="NF004489">
    <property type="entry name" value="PRK05819.1"/>
    <property type="match status" value="1"/>
</dbReference>
<comment type="catalytic activity">
    <reaction evidence="5">
        <text>a purine 2'-deoxy-D-ribonucleoside + phosphate = a purine nucleobase + 2-deoxy-alpha-D-ribose 1-phosphate</text>
        <dbReference type="Rhea" id="RHEA:36431"/>
        <dbReference type="ChEBI" id="CHEBI:26386"/>
        <dbReference type="ChEBI" id="CHEBI:43474"/>
        <dbReference type="ChEBI" id="CHEBI:57259"/>
        <dbReference type="ChEBI" id="CHEBI:142361"/>
        <dbReference type="EC" id="2.4.2.1"/>
    </reaction>
</comment>
<feature type="binding site" description="in other chain" evidence="5">
    <location>
        <begin position="99"/>
        <end position="102"/>
    </location>
    <ligand>
        <name>phosphate</name>
        <dbReference type="ChEBI" id="CHEBI:43474"/>
        <note>ligand shared between dimeric partners</note>
    </ligand>
</feature>
<evidence type="ECO:0000256" key="4">
    <source>
        <dbReference type="ARBA" id="ARBA00048447"/>
    </source>
</evidence>
<feature type="active site" description="Proton donor" evidence="5">
    <location>
        <position position="216"/>
    </location>
</feature>
<dbReference type="InterPro" id="IPR004402">
    <property type="entry name" value="DeoD-type"/>
</dbReference>
<dbReference type="PROSITE" id="PS01232">
    <property type="entry name" value="PNP_UDP_1"/>
    <property type="match status" value="1"/>
</dbReference>
<dbReference type="InterPro" id="IPR000845">
    <property type="entry name" value="Nucleoside_phosphorylase_d"/>
</dbReference>
<protein>
    <recommendedName>
        <fullName evidence="5">Purine nucleoside phosphorylase DeoD-type</fullName>
        <shortName evidence="5">PNP</shortName>
        <ecNumber evidence="5">2.4.2.1</ecNumber>
    </recommendedName>
</protein>
<feature type="site" description="Important for catalytic activity" evidence="5">
    <location>
        <position position="229"/>
    </location>
</feature>
<keyword evidence="2 5" id="KW-0328">Glycosyltransferase</keyword>
<keyword evidence="8" id="KW-1185">Reference proteome</keyword>
<feature type="domain" description="Nucleoside phosphorylase" evidence="6">
    <location>
        <begin position="28"/>
        <end position="235"/>
    </location>
</feature>
<dbReference type="InterPro" id="IPR035994">
    <property type="entry name" value="Nucleoside_phosphorylase_sf"/>
</dbReference>
<name>A0A172ZHC5_9BACL</name>
<feature type="binding site" description="in other chain" evidence="5">
    <location>
        <position position="36"/>
    </location>
    <ligand>
        <name>phosphate</name>
        <dbReference type="ChEBI" id="CHEBI:43474"/>
        <note>ligand shared between dimeric partners</note>
    </ligand>
</feature>
<dbReference type="EC" id="2.4.2.1" evidence="5"/>
<dbReference type="SUPFAM" id="SSF53167">
    <property type="entry name" value="Purine and uridine phosphorylases"/>
    <property type="match status" value="1"/>
</dbReference>
<dbReference type="GO" id="GO:0004850">
    <property type="term" value="F:uridine phosphorylase activity"/>
    <property type="evidence" value="ECO:0007669"/>
    <property type="project" value="UniProtKB-EC"/>
</dbReference>
<gene>
    <name evidence="5" type="primary">deoD</name>
    <name evidence="7" type="ORF">AR543_12145</name>
</gene>
<dbReference type="AlphaFoldDB" id="A0A172ZHC5"/>
<sequence length="244" mass="27021">MNYTDNGRNFFTETPHIKPKGAEIAETILLPGDPLRAQFIAETYLEDVVEFNRVRGMLGYTGTYNGNRISVMGTGMGIPSMSLYSWELIHVFGVKNLIRIGSAGAIQDKLNLYDIVFAIGASTDSNYAKQYHLPGYYSITASFDLLEKAKQTADRQGQAVHIGNVLSSDIFYNEDSTALNKWSEMGILCAEMETAGLYMNAARAGVNALSILTISDHIFREEATTPEERQTSFTQMMEIALELA</sequence>
<dbReference type="Proteomes" id="UP000078148">
    <property type="component" value="Chromosome"/>
</dbReference>
<proteinExistence type="inferred from homology"/>
<evidence type="ECO:0000313" key="8">
    <source>
        <dbReference type="Proteomes" id="UP000078148"/>
    </source>
</evidence>
<reference evidence="8" key="1">
    <citation type="submission" date="2015-10" db="EMBL/GenBank/DDBJ databases">
        <title>Genome of Paenibacillus bovis sp. nov.</title>
        <authorList>
            <person name="Wu Z."/>
            <person name="Gao C."/>
            <person name="Liu Z."/>
            <person name="Zheng H."/>
        </authorList>
    </citation>
    <scope>NUCLEOTIDE SEQUENCE [LARGE SCALE GENOMIC DNA]</scope>
    <source>
        <strain evidence="8">BD3526</strain>
    </source>
</reference>
<dbReference type="InterPro" id="IPR018016">
    <property type="entry name" value="Nucleoside_phosphorylase_CS"/>
</dbReference>
<dbReference type="GO" id="GO:0004731">
    <property type="term" value="F:purine-nucleoside phosphorylase activity"/>
    <property type="evidence" value="ECO:0007669"/>
    <property type="project" value="UniProtKB-UniRule"/>
</dbReference>
<feature type="binding site" description="in other chain" evidence="5">
    <location>
        <position position="32"/>
    </location>
    <ligand>
        <name>phosphate</name>
        <dbReference type="ChEBI" id="CHEBI:43474"/>
        <note>ligand shared between dimeric partners</note>
    </ligand>
</feature>
<dbReference type="PANTHER" id="PTHR43691:SF11">
    <property type="entry name" value="FI09636P-RELATED"/>
    <property type="match status" value="1"/>
</dbReference>
<dbReference type="RefSeq" id="WP_060534760.1">
    <property type="nucleotide sequence ID" value="NZ_CP013023.1"/>
</dbReference>
<dbReference type="KEGG" id="pbv:AR543_12145"/>
<dbReference type="GO" id="GO:0006152">
    <property type="term" value="P:purine nucleoside catabolic process"/>
    <property type="evidence" value="ECO:0007669"/>
    <property type="project" value="TreeGrafter"/>
</dbReference>
<feature type="binding site" description="in other chain" evidence="5">
    <location>
        <begin position="215"/>
        <end position="216"/>
    </location>
    <ligand>
        <name>a purine D-ribonucleoside</name>
        <dbReference type="ChEBI" id="CHEBI:142355"/>
        <note>ligand shared between dimeric partners</note>
    </ligand>
</feature>
<comment type="catalytic activity">
    <reaction evidence="4">
        <text>uridine + phosphate = alpha-D-ribose 1-phosphate + uracil</text>
        <dbReference type="Rhea" id="RHEA:24388"/>
        <dbReference type="ChEBI" id="CHEBI:16704"/>
        <dbReference type="ChEBI" id="CHEBI:17568"/>
        <dbReference type="ChEBI" id="CHEBI:43474"/>
        <dbReference type="ChEBI" id="CHEBI:57720"/>
        <dbReference type="EC" id="2.4.2.3"/>
    </reaction>
</comment>
<evidence type="ECO:0000256" key="3">
    <source>
        <dbReference type="ARBA" id="ARBA00022679"/>
    </source>
</evidence>
<keyword evidence="3 5" id="KW-0808">Transferase</keyword>
<reference evidence="7 8" key="2">
    <citation type="journal article" date="2016" name="Int. J. Syst. Evol. Microbiol.">
        <title>Paenibacillus bovis sp. nov., isolated from raw yak (Bos grunniens) milk.</title>
        <authorList>
            <person name="Gao C."/>
            <person name="Han J."/>
            <person name="Liu Z."/>
            <person name="Xu X."/>
            <person name="Hang F."/>
            <person name="Wu Z."/>
        </authorList>
    </citation>
    <scope>NUCLEOTIDE SEQUENCE [LARGE SCALE GENOMIC DNA]</scope>
    <source>
        <strain evidence="7 8">BD3526</strain>
    </source>
</reference>
<comment type="similarity">
    <text evidence="1 5">Belongs to the PNP/UDP phosphorylase family.</text>
</comment>
<comment type="subunit">
    <text evidence="5">Homohexamer; trimer of homodimers.</text>
</comment>
<dbReference type="GO" id="GO:0005829">
    <property type="term" value="C:cytosol"/>
    <property type="evidence" value="ECO:0007669"/>
    <property type="project" value="TreeGrafter"/>
</dbReference>
<evidence type="ECO:0000256" key="1">
    <source>
        <dbReference type="ARBA" id="ARBA00010456"/>
    </source>
</evidence>
<dbReference type="OrthoDB" id="9782889at2"/>
<dbReference type="Gene3D" id="3.40.50.1580">
    <property type="entry name" value="Nucleoside phosphorylase domain"/>
    <property type="match status" value="1"/>
</dbReference>
<accession>A0A172ZHC5</accession>
<evidence type="ECO:0000256" key="2">
    <source>
        <dbReference type="ARBA" id="ARBA00022676"/>
    </source>
</evidence>
<feature type="binding site" evidence="5">
    <location>
        <position position="16"/>
    </location>
    <ligand>
        <name>a purine D-ribonucleoside</name>
        <dbReference type="ChEBI" id="CHEBI:142355"/>
        <note>ligand shared between dimeric partners</note>
    </ligand>
</feature>
<dbReference type="CDD" id="cd09006">
    <property type="entry name" value="PNP_EcPNPI-like"/>
    <property type="match status" value="1"/>
</dbReference>